<comment type="caution">
    <text evidence="1">The sequence shown here is derived from an EMBL/GenBank/DDBJ whole genome shotgun (WGS) entry which is preliminary data.</text>
</comment>
<dbReference type="Gene3D" id="1.10.10.10">
    <property type="entry name" value="Winged helix-like DNA-binding domain superfamily/Winged helix DNA-binding domain"/>
    <property type="match status" value="1"/>
</dbReference>
<dbReference type="PANTHER" id="PTHR30154">
    <property type="entry name" value="LEUCINE-RESPONSIVE REGULATORY PROTEIN"/>
    <property type="match status" value="1"/>
</dbReference>
<reference evidence="1" key="1">
    <citation type="journal article" date="2015" name="Nature">
        <title>Complex archaea that bridge the gap between prokaryotes and eukaryotes.</title>
        <authorList>
            <person name="Spang A."/>
            <person name="Saw J.H."/>
            <person name="Jorgensen S.L."/>
            <person name="Zaremba-Niedzwiedzka K."/>
            <person name="Martijn J."/>
            <person name="Lind A.E."/>
            <person name="van Eijk R."/>
            <person name="Schleper C."/>
            <person name="Guy L."/>
            <person name="Ettema T.J."/>
        </authorList>
    </citation>
    <scope>NUCLEOTIDE SEQUENCE</scope>
</reference>
<evidence type="ECO:0000313" key="1">
    <source>
        <dbReference type="EMBL" id="KKN49164.1"/>
    </source>
</evidence>
<dbReference type="GO" id="GO:0005829">
    <property type="term" value="C:cytosol"/>
    <property type="evidence" value="ECO:0007669"/>
    <property type="project" value="TreeGrafter"/>
</dbReference>
<dbReference type="InterPro" id="IPR019888">
    <property type="entry name" value="Tscrpt_reg_AsnC-like"/>
</dbReference>
<proteinExistence type="predicted"/>
<sequence length="202" mass="23203">MDTIKQFKNIIKLDKVTLEIFKHISEIGKINYSKIGKELGVSHVSIKNRYEKLFKGNTIKPSLSVNFSSLNFNLAILLLELETESLKKIKDFYSKCPRVLFSFNLMGEYNHLLLFFGEDLDTIETMINSCMHHNLNGVRKSNILIFGKLKEDLFLPLNLSHLNQQNENSPCGTCCKFCTFFTQEQCIGCPSSKYYKGPLKIT</sequence>
<dbReference type="AlphaFoldDB" id="A0A0F9R320"/>
<dbReference type="SMART" id="SM00344">
    <property type="entry name" value="HTH_ASNC"/>
    <property type="match status" value="1"/>
</dbReference>
<dbReference type="GO" id="GO:0043565">
    <property type="term" value="F:sequence-specific DNA binding"/>
    <property type="evidence" value="ECO:0007669"/>
    <property type="project" value="TreeGrafter"/>
</dbReference>
<protein>
    <recommendedName>
        <fullName evidence="2">Transcription regulator AsnC/Lrp ligand binding domain-containing protein</fullName>
    </recommendedName>
</protein>
<dbReference type="EMBL" id="LAZR01001180">
    <property type="protein sequence ID" value="KKN49164.1"/>
    <property type="molecule type" value="Genomic_DNA"/>
</dbReference>
<name>A0A0F9R320_9ZZZZ</name>
<gene>
    <name evidence="1" type="ORF">LCGC14_0645440</name>
</gene>
<organism evidence="1">
    <name type="scientific">marine sediment metagenome</name>
    <dbReference type="NCBI Taxonomy" id="412755"/>
    <lineage>
        <taxon>unclassified sequences</taxon>
        <taxon>metagenomes</taxon>
        <taxon>ecological metagenomes</taxon>
    </lineage>
</organism>
<dbReference type="InterPro" id="IPR036388">
    <property type="entry name" value="WH-like_DNA-bd_sf"/>
</dbReference>
<dbReference type="PANTHER" id="PTHR30154:SF34">
    <property type="entry name" value="TRANSCRIPTIONAL REGULATOR AZLB"/>
    <property type="match status" value="1"/>
</dbReference>
<evidence type="ECO:0008006" key="2">
    <source>
        <dbReference type="Google" id="ProtNLM"/>
    </source>
</evidence>
<dbReference type="GO" id="GO:0043200">
    <property type="term" value="P:response to amino acid"/>
    <property type="evidence" value="ECO:0007669"/>
    <property type="project" value="TreeGrafter"/>
</dbReference>
<accession>A0A0F9R320</accession>